<organism evidence="1 2">
    <name type="scientific">Dendrolimus kikuchii</name>
    <dbReference type="NCBI Taxonomy" id="765133"/>
    <lineage>
        <taxon>Eukaryota</taxon>
        <taxon>Metazoa</taxon>
        <taxon>Ecdysozoa</taxon>
        <taxon>Arthropoda</taxon>
        <taxon>Hexapoda</taxon>
        <taxon>Insecta</taxon>
        <taxon>Pterygota</taxon>
        <taxon>Neoptera</taxon>
        <taxon>Endopterygota</taxon>
        <taxon>Lepidoptera</taxon>
        <taxon>Glossata</taxon>
        <taxon>Ditrysia</taxon>
        <taxon>Bombycoidea</taxon>
        <taxon>Lasiocampidae</taxon>
        <taxon>Dendrolimus</taxon>
    </lineage>
</organism>
<keyword evidence="2" id="KW-1185">Reference proteome</keyword>
<dbReference type="EMBL" id="CM034405">
    <property type="protein sequence ID" value="KAJ0173868.1"/>
    <property type="molecule type" value="Genomic_DNA"/>
</dbReference>
<evidence type="ECO:0000313" key="1">
    <source>
        <dbReference type="EMBL" id="KAJ0173868.1"/>
    </source>
</evidence>
<dbReference type="Proteomes" id="UP000824533">
    <property type="component" value="Linkage Group LG19"/>
</dbReference>
<proteinExistence type="predicted"/>
<gene>
    <name evidence="1" type="ORF">K1T71_011017</name>
</gene>
<reference evidence="1 2" key="1">
    <citation type="journal article" date="2021" name="Front. Genet.">
        <title>Chromosome-Level Genome Assembly Reveals Significant Gene Expansion in the Toll and IMD Signaling Pathways of Dendrolimus kikuchii.</title>
        <authorList>
            <person name="Zhou J."/>
            <person name="Wu P."/>
            <person name="Xiong Z."/>
            <person name="Liu N."/>
            <person name="Zhao N."/>
            <person name="Ji M."/>
            <person name="Qiu Y."/>
            <person name="Yang B."/>
        </authorList>
    </citation>
    <scope>NUCLEOTIDE SEQUENCE [LARGE SCALE GENOMIC DNA]</scope>
    <source>
        <strain evidence="1">Ann1</strain>
    </source>
</reference>
<sequence>MLLVRRPYNFTGVFGASAFAKRLWLGEKKRRKKLPSNTPSLSCGGLCLLTSLAGTWRDLDWRRLRRRRLCLSAYRDSESISSLVSDLNNHLASRSPRLQGQEPRLPLPSLPSAQELEAFKKVAQILITLGEQVIPAIIGEPPFLGNGPTQTQPALNVPNDHVENNTSKI</sequence>
<name>A0ACC1CQG6_9NEOP</name>
<protein>
    <submittedName>
        <fullName evidence="1">Uncharacterized protein</fullName>
    </submittedName>
</protein>
<comment type="caution">
    <text evidence="1">The sequence shown here is derived from an EMBL/GenBank/DDBJ whole genome shotgun (WGS) entry which is preliminary data.</text>
</comment>
<evidence type="ECO:0000313" key="2">
    <source>
        <dbReference type="Proteomes" id="UP000824533"/>
    </source>
</evidence>
<accession>A0ACC1CQG6</accession>